<evidence type="ECO:0000313" key="1">
    <source>
        <dbReference type="EMBL" id="KAL3813172.1"/>
    </source>
</evidence>
<sequence length="81" mass="9516">MRSTESLLTQLMMVKTGKVIFLGEGMQCMKVKPRRVTRVKTMRVMRSAKANRMTLVMIRYARCQEHTKEIIEIHTFQILVT</sequence>
<keyword evidence="2" id="KW-1185">Reference proteome</keyword>
<evidence type="ECO:0000313" key="2">
    <source>
        <dbReference type="Proteomes" id="UP001634393"/>
    </source>
</evidence>
<dbReference type="EMBL" id="JBJXBP010000008">
    <property type="protein sequence ID" value="KAL3813172.1"/>
    <property type="molecule type" value="Genomic_DNA"/>
</dbReference>
<protein>
    <submittedName>
        <fullName evidence="1">Uncharacterized protein</fullName>
    </submittedName>
</protein>
<reference evidence="1 2" key="1">
    <citation type="submission" date="2024-12" db="EMBL/GenBank/DDBJ databases">
        <title>The unique morphological basis and parallel evolutionary history of personate flowers in Penstemon.</title>
        <authorList>
            <person name="Depatie T.H."/>
            <person name="Wessinger C.A."/>
        </authorList>
    </citation>
    <scope>NUCLEOTIDE SEQUENCE [LARGE SCALE GENOMIC DNA]</scope>
    <source>
        <strain evidence="1">WTNN_2</strain>
        <tissue evidence="1">Leaf</tissue>
    </source>
</reference>
<dbReference type="AlphaFoldDB" id="A0ABD3RLH9"/>
<comment type="caution">
    <text evidence="1">The sequence shown here is derived from an EMBL/GenBank/DDBJ whole genome shotgun (WGS) entry which is preliminary data.</text>
</comment>
<proteinExistence type="predicted"/>
<accession>A0ABD3RLH9</accession>
<name>A0ABD3RLH9_9LAMI</name>
<organism evidence="1 2">
    <name type="scientific">Penstemon smallii</name>
    <dbReference type="NCBI Taxonomy" id="265156"/>
    <lineage>
        <taxon>Eukaryota</taxon>
        <taxon>Viridiplantae</taxon>
        <taxon>Streptophyta</taxon>
        <taxon>Embryophyta</taxon>
        <taxon>Tracheophyta</taxon>
        <taxon>Spermatophyta</taxon>
        <taxon>Magnoliopsida</taxon>
        <taxon>eudicotyledons</taxon>
        <taxon>Gunneridae</taxon>
        <taxon>Pentapetalae</taxon>
        <taxon>asterids</taxon>
        <taxon>lamiids</taxon>
        <taxon>Lamiales</taxon>
        <taxon>Plantaginaceae</taxon>
        <taxon>Cheloneae</taxon>
        <taxon>Penstemon</taxon>
    </lineage>
</organism>
<dbReference type="Proteomes" id="UP001634393">
    <property type="component" value="Unassembled WGS sequence"/>
</dbReference>
<gene>
    <name evidence="1" type="ORF">ACJIZ3_014440</name>
</gene>